<organism evidence="1">
    <name type="scientific">Arundo donax</name>
    <name type="common">Giant reed</name>
    <name type="synonym">Donax arundinaceus</name>
    <dbReference type="NCBI Taxonomy" id="35708"/>
    <lineage>
        <taxon>Eukaryota</taxon>
        <taxon>Viridiplantae</taxon>
        <taxon>Streptophyta</taxon>
        <taxon>Embryophyta</taxon>
        <taxon>Tracheophyta</taxon>
        <taxon>Spermatophyta</taxon>
        <taxon>Magnoliopsida</taxon>
        <taxon>Liliopsida</taxon>
        <taxon>Poales</taxon>
        <taxon>Poaceae</taxon>
        <taxon>PACMAD clade</taxon>
        <taxon>Arundinoideae</taxon>
        <taxon>Arundineae</taxon>
        <taxon>Arundo</taxon>
    </lineage>
</organism>
<proteinExistence type="predicted"/>
<evidence type="ECO:0000313" key="1">
    <source>
        <dbReference type="EMBL" id="JAE30654.1"/>
    </source>
</evidence>
<name>A0A0A9H4E4_ARUDO</name>
<dbReference type="EMBL" id="GBRH01167242">
    <property type="protein sequence ID" value="JAE30654.1"/>
    <property type="molecule type" value="Transcribed_RNA"/>
</dbReference>
<dbReference type="AlphaFoldDB" id="A0A0A9H4E4"/>
<reference evidence="1" key="1">
    <citation type="submission" date="2014-09" db="EMBL/GenBank/DDBJ databases">
        <authorList>
            <person name="Magalhaes I.L.F."/>
            <person name="Oliveira U."/>
            <person name="Santos F.R."/>
            <person name="Vidigal T.H.D.A."/>
            <person name="Brescovit A.D."/>
            <person name="Santos A.J."/>
        </authorList>
    </citation>
    <scope>NUCLEOTIDE SEQUENCE</scope>
    <source>
        <tissue evidence="1">Shoot tissue taken approximately 20 cm above the soil surface</tissue>
    </source>
</reference>
<accession>A0A0A9H4E4</accession>
<reference evidence="1" key="2">
    <citation type="journal article" date="2015" name="Data Brief">
        <title>Shoot transcriptome of the giant reed, Arundo donax.</title>
        <authorList>
            <person name="Barrero R.A."/>
            <person name="Guerrero F.D."/>
            <person name="Moolhuijzen P."/>
            <person name="Goolsby J.A."/>
            <person name="Tidwell J."/>
            <person name="Bellgard S.E."/>
            <person name="Bellgard M.I."/>
        </authorList>
    </citation>
    <scope>NUCLEOTIDE SEQUENCE</scope>
    <source>
        <tissue evidence="1">Shoot tissue taken approximately 20 cm above the soil surface</tissue>
    </source>
</reference>
<protein>
    <submittedName>
        <fullName evidence="1">Uncharacterized protein</fullName>
    </submittedName>
</protein>
<sequence length="37" mass="4456">MCHEESFLIKRTKFPFSTKHMPMDLLSGYLMLIVWPQ</sequence>